<dbReference type="OrthoDB" id="407832at2759"/>
<feature type="compositionally biased region" description="Polar residues" evidence="3">
    <location>
        <begin position="54"/>
        <end position="71"/>
    </location>
</feature>
<comment type="subcellular location">
    <subcellularLocation>
        <location evidence="1">Nucleus</location>
    </subcellularLocation>
</comment>
<comment type="caution">
    <text evidence="4">The sequence shown here is derived from an EMBL/GenBank/DDBJ whole genome shotgun (WGS) entry which is preliminary data.</text>
</comment>
<dbReference type="GO" id="GO:0045944">
    <property type="term" value="P:positive regulation of transcription by RNA polymerase II"/>
    <property type="evidence" value="ECO:0007669"/>
    <property type="project" value="TreeGrafter"/>
</dbReference>
<dbReference type="STRING" id="1316194.A0A1Q5SVE4"/>
<dbReference type="PANTHER" id="PTHR37534:SF2">
    <property type="entry name" value="N-ACETYLTRANSFERASE DOMAIN-CONTAINING PROTEIN"/>
    <property type="match status" value="1"/>
</dbReference>
<evidence type="ECO:0008006" key="6">
    <source>
        <dbReference type="Google" id="ProtNLM"/>
    </source>
</evidence>
<evidence type="ECO:0000256" key="2">
    <source>
        <dbReference type="ARBA" id="ARBA00023242"/>
    </source>
</evidence>
<name>A0A1Q5SVE4_9EURO</name>
<dbReference type="GO" id="GO:0000976">
    <property type="term" value="F:transcription cis-regulatory region binding"/>
    <property type="evidence" value="ECO:0007669"/>
    <property type="project" value="TreeGrafter"/>
</dbReference>
<reference evidence="4 5" key="1">
    <citation type="submission" date="2016-10" db="EMBL/GenBank/DDBJ databases">
        <title>Genome sequence of the ascomycete fungus Penicillium subrubescens.</title>
        <authorList>
            <person name="De Vries R.P."/>
            <person name="Peng M."/>
            <person name="Dilokpimol A."/>
            <person name="Hilden K."/>
            <person name="Makela M.R."/>
            <person name="Grigoriev I."/>
            <person name="Riley R."/>
            <person name="Granchi Z."/>
        </authorList>
    </citation>
    <scope>NUCLEOTIDE SEQUENCE [LARGE SCALE GENOMIC DNA]</scope>
    <source>
        <strain evidence="4 5">CBS 132785</strain>
    </source>
</reference>
<keyword evidence="2" id="KW-0539">Nucleus</keyword>
<evidence type="ECO:0000256" key="3">
    <source>
        <dbReference type="SAM" id="MobiDB-lite"/>
    </source>
</evidence>
<dbReference type="AlphaFoldDB" id="A0A1Q5SVE4"/>
<dbReference type="Pfam" id="PF11951">
    <property type="entry name" value="Fungal_trans_2"/>
    <property type="match status" value="1"/>
</dbReference>
<feature type="region of interest" description="Disordered" evidence="3">
    <location>
        <begin position="46"/>
        <end position="82"/>
    </location>
</feature>
<evidence type="ECO:0000313" key="5">
    <source>
        <dbReference type="Proteomes" id="UP000186955"/>
    </source>
</evidence>
<evidence type="ECO:0000256" key="1">
    <source>
        <dbReference type="ARBA" id="ARBA00004123"/>
    </source>
</evidence>
<organism evidence="4 5">
    <name type="scientific">Penicillium subrubescens</name>
    <dbReference type="NCBI Taxonomy" id="1316194"/>
    <lineage>
        <taxon>Eukaryota</taxon>
        <taxon>Fungi</taxon>
        <taxon>Dikarya</taxon>
        <taxon>Ascomycota</taxon>
        <taxon>Pezizomycotina</taxon>
        <taxon>Eurotiomycetes</taxon>
        <taxon>Eurotiomycetidae</taxon>
        <taxon>Eurotiales</taxon>
        <taxon>Aspergillaceae</taxon>
        <taxon>Penicillium</taxon>
    </lineage>
</organism>
<evidence type="ECO:0000313" key="4">
    <source>
        <dbReference type="EMBL" id="OKO91866.1"/>
    </source>
</evidence>
<feature type="region of interest" description="Disordered" evidence="3">
    <location>
        <begin position="1"/>
        <end position="23"/>
    </location>
</feature>
<sequence>MVEDAANSSHPSSPYTGDISLETTGADHDTQVSETPLAISRLADTQAAEPGPTQPTVSPSYTLHGSISSHFSPIEGPSPRESHHSVRVQAILLRYYTEEIAHRFDLCDPEYHFTNAVPQRARSCRPLLNAILTTSARHLCGLARYRKQDGTIEWQGHILPELSQESPVHYHNECIRDLLELSLDPEQVHNENLLAAAVILRTDEEMNGPLSYGDEDSEVFLRMLNIFIDAQIPSTQVPTHHSPLARAFHSDFHSPAMSQSTSPEYPAVSSTPGHTIFQAGDDTISLRRAVFAVALRQELFTSFMKQRSLHFQLSHYESFRDLLPAQDAVWAHRAVVFCADVFEYCYGSRSASEIYHFHHSGIQRWQQLQRYERKFSSSLPPSFEPIHCRLADPSCGEVFPEIWHLNTYHRTGTAHLELARILLAVFDPTRPRLGPGSMTSHRELGRRLREIVLRLCGIAMCNRKSPPAFIEALMGISTCGEYFELPREQEALLEVLRIIQEEQAYSTLKVRNALERAWSASST</sequence>
<gene>
    <name evidence="4" type="ORF">PENSUB_12939</name>
</gene>
<dbReference type="InterPro" id="IPR021858">
    <property type="entry name" value="Fun_TF"/>
</dbReference>
<feature type="compositionally biased region" description="Polar residues" evidence="3">
    <location>
        <begin position="1"/>
        <end position="15"/>
    </location>
</feature>
<proteinExistence type="predicted"/>
<dbReference type="EMBL" id="MNBE01000744">
    <property type="protein sequence ID" value="OKO91866.1"/>
    <property type="molecule type" value="Genomic_DNA"/>
</dbReference>
<keyword evidence="5" id="KW-1185">Reference proteome</keyword>
<accession>A0A1Q5SVE4</accession>
<dbReference type="Proteomes" id="UP000186955">
    <property type="component" value="Unassembled WGS sequence"/>
</dbReference>
<dbReference type="PANTHER" id="PTHR37534">
    <property type="entry name" value="TRANSCRIPTIONAL ACTIVATOR PROTEIN UGA3"/>
    <property type="match status" value="1"/>
</dbReference>
<protein>
    <recommendedName>
        <fullName evidence="6">ARCA-like protein</fullName>
    </recommendedName>
</protein>
<dbReference type="GO" id="GO:0005634">
    <property type="term" value="C:nucleus"/>
    <property type="evidence" value="ECO:0007669"/>
    <property type="project" value="UniProtKB-SubCell"/>
</dbReference>
<dbReference type="GO" id="GO:0003700">
    <property type="term" value="F:DNA-binding transcription factor activity"/>
    <property type="evidence" value="ECO:0007669"/>
    <property type="project" value="TreeGrafter"/>
</dbReference>